<dbReference type="Proteomes" id="UP000694402">
    <property type="component" value="Unassembled WGS sequence"/>
</dbReference>
<dbReference type="Ensembl" id="ENSOTST00005015266.2">
    <property type="protein sequence ID" value="ENSOTSP00005013987.1"/>
    <property type="gene ID" value="ENSOTSG00005007057.2"/>
</dbReference>
<organism evidence="1 2">
    <name type="scientific">Oncorhynchus tshawytscha</name>
    <name type="common">Chinook salmon</name>
    <name type="synonym">Salmo tshawytscha</name>
    <dbReference type="NCBI Taxonomy" id="74940"/>
    <lineage>
        <taxon>Eukaryota</taxon>
        <taxon>Metazoa</taxon>
        <taxon>Chordata</taxon>
        <taxon>Craniata</taxon>
        <taxon>Vertebrata</taxon>
        <taxon>Euteleostomi</taxon>
        <taxon>Actinopterygii</taxon>
        <taxon>Neopterygii</taxon>
        <taxon>Teleostei</taxon>
        <taxon>Protacanthopterygii</taxon>
        <taxon>Salmoniformes</taxon>
        <taxon>Salmonidae</taxon>
        <taxon>Salmoninae</taxon>
        <taxon>Oncorhynchus</taxon>
    </lineage>
</organism>
<accession>A0A8C8CLC6</accession>
<dbReference type="AlphaFoldDB" id="A0A8C8CLC6"/>
<evidence type="ECO:0000313" key="2">
    <source>
        <dbReference type="Proteomes" id="UP000694402"/>
    </source>
</evidence>
<keyword evidence="2" id="KW-1185">Reference proteome</keyword>
<proteinExistence type="predicted"/>
<reference evidence="1" key="2">
    <citation type="submission" date="2025-09" db="UniProtKB">
        <authorList>
            <consortium name="Ensembl"/>
        </authorList>
    </citation>
    <scope>IDENTIFICATION</scope>
</reference>
<reference evidence="1" key="1">
    <citation type="submission" date="2025-08" db="UniProtKB">
        <authorList>
            <consortium name="Ensembl"/>
        </authorList>
    </citation>
    <scope>IDENTIFICATION</scope>
</reference>
<sequence>HEKEAFHKQFSKLSPQSKVENYVDREFTLPSHLSPEISAVCIYLYKRGQVTEVRGYKGRLSLITQERERVYICQVIHVKQLREVAVGLNARNSVCSCIWAFLHSIGSFMNPPITLVPA</sequence>
<protein>
    <submittedName>
        <fullName evidence="1">Uncharacterized protein</fullName>
    </submittedName>
</protein>
<name>A0A8C8CLC6_ONCTS</name>
<evidence type="ECO:0000313" key="1">
    <source>
        <dbReference type="Ensembl" id="ENSOTSP00005013987.1"/>
    </source>
</evidence>
<dbReference type="GeneTree" id="ENSGT00990000204064"/>